<evidence type="ECO:0000313" key="2">
    <source>
        <dbReference type="Proteomes" id="UP000297597"/>
    </source>
</evidence>
<accession>A0A4Y7RLZ6</accession>
<sequence>MAPPQDAIVRQIAHYGQQAVIDAFLNVMKECSLGLPILQQLHRPDTKDTELNQLFNILYDLWTTSDEAMKGWIKIQFHRAFPDDVIEEAQKKQKETQGQASAG</sequence>
<gene>
    <name evidence="1" type="ORF">Pmgp_02709</name>
</gene>
<organism evidence="1 2">
    <name type="scientific">Pelotomaculum propionicicum</name>
    <dbReference type="NCBI Taxonomy" id="258475"/>
    <lineage>
        <taxon>Bacteria</taxon>
        <taxon>Bacillati</taxon>
        <taxon>Bacillota</taxon>
        <taxon>Clostridia</taxon>
        <taxon>Eubacteriales</taxon>
        <taxon>Desulfotomaculaceae</taxon>
        <taxon>Pelotomaculum</taxon>
    </lineage>
</organism>
<protein>
    <submittedName>
        <fullName evidence="1">Uncharacterized protein</fullName>
    </submittedName>
</protein>
<dbReference type="Proteomes" id="UP000297597">
    <property type="component" value="Unassembled WGS sequence"/>
</dbReference>
<dbReference type="AlphaFoldDB" id="A0A4Y7RLZ6"/>
<comment type="caution">
    <text evidence="1">The sequence shown here is derived from an EMBL/GenBank/DDBJ whole genome shotgun (WGS) entry which is preliminary data.</text>
</comment>
<name>A0A4Y7RLZ6_9FIRM</name>
<keyword evidence="2" id="KW-1185">Reference proteome</keyword>
<evidence type="ECO:0000313" key="1">
    <source>
        <dbReference type="EMBL" id="TEB10014.1"/>
    </source>
</evidence>
<proteinExistence type="predicted"/>
<dbReference type="EMBL" id="QFFZ01000034">
    <property type="protein sequence ID" value="TEB10014.1"/>
    <property type="molecule type" value="Genomic_DNA"/>
</dbReference>
<reference evidence="1 2" key="1">
    <citation type="journal article" date="2018" name="Environ. Microbiol.">
        <title>Novel energy conservation strategies and behaviour of Pelotomaculum schinkii driving syntrophic propionate catabolism.</title>
        <authorList>
            <person name="Hidalgo-Ahumada C.A.P."/>
            <person name="Nobu M.K."/>
            <person name="Narihiro T."/>
            <person name="Tamaki H."/>
            <person name="Liu W.T."/>
            <person name="Kamagata Y."/>
            <person name="Stams A.J.M."/>
            <person name="Imachi H."/>
            <person name="Sousa D.Z."/>
        </authorList>
    </citation>
    <scope>NUCLEOTIDE SEQUENCE [LARGE SCALE GENOMIC DNA]</scope>
    <source>
        <strain evidence="1 2">MGP</strain>
    </source>
</reference>